<protein>
    <recommendedName>
        <fullName evidence="3">DUF2993 domain-containing protein</fullName>
    </recommendedName>
</protein>
<dbReference type="RefSeq" id="WP_204662253.1">
    <property type="nucleotide sequence ID" value="NZ_JAFBDT010000003.1"/>
</dbReference>
<evidence type="ECO:0000313" key="1">
    <source>
        <dbReference type="EMBL" id="MBM7561134.1"/>
    </source>
</evidence>
<evidence type="ECO:0000313" key="2">
    <source>
        <dbReference type="Proteomes" id="UP000767854"/>
    </source>
</evidence>
<organism evidence="1 2">
    <name type="scientific">Fusibacter tunisiensis</name>
    <dbReference type="NCBI Taxonomy" id="1008308"/>
    <lineage>
        <taxon>Bacteria</taxon>
        <taxon>Bacillati</taxon>
        <taxon>Bacillota</taxon>
        <taxon>Clostridia</taxon>
        <taxon>Eubacteriales</taxon>
        <taxon>Eubacteriales Family XII. Incertae Sedis</taxon>
        <taxon>Fusibacter</taxon>
    </lineage>
</organism>
<name>A0ABS2MP06_9FIRM</name>
<evidence type="ECO:0008006" key="3">
    <source>
        <dbReference type="Google" id="ProtNLM"/>
    </source>
</evidence>
<gene>
    <name evidence="1" type="ORF">JOC49_000651</name>
</gene>
<dbReference type="EMBL" id="JAFBDT010000003">
    <property type="protein sequence ID" value="MBM7561134.1"/>
    <property type="molecule type" value="Genomic_DNA"/>
</dbReference>
<accession>A0ABS2MP06</accession>
<sequence length="250" mass="26893">MKKVLLIILFLIVIVAGGAYVMISTGEKVDVVWTENDFETALDKTQIQVETVEEINLLTLAKGDFTVSGTNAVDVSFTNSEMSALIDKANANGGPIKDFRVAFNGNNEGEISFKLTDAIIDFLEEENILSQSDLGLITNYMGSPVASVGSVTDTIVNFISGIAANKPVYASGTLVKDSNNSVTLNISSLKVGQVVMSQSVIDRVESETLRFVNGLLSEVNGISIEELRVENGELYYKGTLPAEIKGVKLQ</sequence>
<reference evidence="1 2" key="1">
    <citation type="submission" date="2021-01" db="EMBL/GenBank/DDBJ databases">
        <title>Genomic Encyclopedia of Type Strains, Phase IV (KMG-IV): sequencing the most valuable type-strain genomes for metagenomic binning, comparative biology and taxonomic classification.</title>
        <authorList>
            <person name="Goeker M."/>
        </authorList>
    </citation>
    <scope>NUCLEOTIDE SEQUENCE [LARGE SCALE GENOMIC DNA]</scope>
    <source>
        <strain evidence="1 2">DSM 24436</strain>
    </source>
</reference>
<proteinExistence type="predicted"/>
<comment type="caution">
    <text evidence="1">The sequence shown here is derived from an EMBL/GenBank/DDBJ whole genome shotgun (WGS) entry which is preliminary data.</text>
</comment>
<keyword evidence="2" id="KW-1185">Reference proteome</keyword>
<dbReference type="Proteomes" id="UP000767854">
    <property type="component" value="Unassembled WGS sequence"/>
</dbReference>